<dbReference type="Gene3D" id="3.40.50.10150">
    <property type="entry name" value="B12-dependent dehydatase associated subunit"/>
    <property type="match status" value="1"/>
</dbReference>
<dbReference type="InterPro" id="IPR010254">
    <property type="entry name" value="B12-dep_deHydtase_bsu"/>
</dbReference>
<dbReference type="KEGG" id="ipo:Ilyop_1290"/>
<dbReference type="HOGENOM" id="CLU_139758_1_0_0"/>
<dbReference type="Pfam" id="PF02288">
    <property type="entry name" value="Dehydratase_MU"/>
    <property type="match status" value="1"/>
</dbReference>
<sequence length="107" mass="12255">MDNRPNITLFCSDNIDREYINEILWGIEEEEIPYLLKIVPSKEVVKENYVSGTLEIGIGVLENGDALLTTRKYDKEYIQKANIFVEKNKLRDLGSNGARLVKGLPLR</sequence>
<protein>
    <submittedName>
        <fullName evidence="1">Glycerol dehydratase reactivation factor, small subunit</fullName>
    </submittedName>
</protein>
<evidence type="ECO:0000313" key="2">
    <source>
        <dbReference type="Proteomes" id="UP000006875"/>
    </source>
</evidence>
<organism evidence="1 2">
    <name type="scientific">Ilyobacter polytropus (strain ATCC 51220 / DSM 2926 / LMG 16218 / CuHBu1)</name>
    <dbReference type="NCBI Taxonomy" id="572544"/>
    <lineage>
        <taxon>Bacteria</taxon>
        <taxon>Fusobacteriati</taxon>
        <taxon>Fusobacteriota</taxon>
        <taxon>Fusobacteriia</taxon>
        <taxon>Fusobacteriales</taxon>
        <taxon>Fusobacteriaceae</taxon>
        <taxon>Ilyobacter</taxon>
    </lineage>
</organism>
<dbReference type="AlphaFoldDB" id="E3H9G2"/>
<dbReference type="EMBL" id="CP002281">
    <property type="protein sequence ID" value="ADO83071.1"/>
    <property type="molecule type" value="Genomic_DNA"/>
</dbReference>
<name>E3H9G2_ILYPC</name>
<gene>
    <name evidence="1" type="ordered locus">Ilyop_1290</name>
</gene>
<dbReference type="Proteomes" id="UP000006875">
    <property type="component" value="Chromosome"/>
</dbReference>
<proteinExistence type="predicted"/>
<dbReference type="eggNOG" id="ENOG50337WC">
    <property type="taxonomic scope" value="Bacteria"/>
</dbReference>
<dbReference type="STRING" id="572544.Ilyop_1290"/>
<dbReference type="InterPro" id="IPR003208">
    <property type="entry name" value="Dehydtase/Dehydtase_re"/>
</dbReference>
<dbReference type="SUPFAM" id="SSF52968">
    <property type="entry name" value="B12-dependent dehydatase associated subunit"/>
    <property type="match status" value="1"/>
</dbReference>
<evidence type="ECO:0000313" key="1">
    <source>
        <dbReference type="EMBL" id="ADO83071.1"/>
    </source>
</evidence>
<accession>E3H9G2</accession>
<reference evidence="1 2" key="1">
    <citation type="journal article" date="2010" name="Stand. Genomic Sci.">
        <title>Complete genome sequence of Ilyobacter polytropus type strain (CuHbu1).</title>
        <authorList>
            <person name="Sikorski J."/>
            <person name="Chertkov O."/>
            <person name="Lapidus A."/>
            <person name="Nolan M."/>
            <person name="Lucas S."/>
            <person name="Del Rio T.G."/>
            <person name="Tice H."/>
            <person name="Cheng J.F."/>
            <person name="Tapia R."/>
            <person name="Han C."/>
            <person name="Goodwin L."/>
            <person name="Pitluck S."/>
            <person name="Liolios K."/>
            <person name="Ivanova N."/>
            <person name="Mavromatis K."/>
            <person name="Mikhailova N."/>
            <person name="Pati A."/>
            <person name="Chen A."/>
            <person name="Palaniappan K."/>
            <person name="Land M."/>
            <person name="Hauser L."/>
            <person name="Chang Y.J."/>
            <person name="Jeffries C.D."/>
            <person name="Brambilla E."/>
            <person name="Yasawong M."/>
            <person name="Rohde M."/>
            <person name="Pukall R."/>
            <person name="Spring S."/>
            <person name="Goker M."/>
            <person name="Woyke T."/>
            <person name="Bristow J."/>
            <person name="Eisen J.A."/>
            <person name="Markowitz V."/>
            <person name="Hugenholtz P."/>
            <person name="Kyrpides N.C."/>
            <person name="Klenk H.P."/>
        </authorList>
    </citation>
    <scope>NUCLEOTIDE SEQUENCE [LARGE SCALE GENOMIC DNA]</scope>
    <source>
        <strain evidence="2">ATCC 51220 / DSM 2926 / LMG 16218 / CuHBu1</strain>
    </source>
</reference>
<keyword evidence="2" id="KW-1185">Reference proteome</keyword>